<organism evidence="2 3">
    <name type="scientific">Cymbomonas tetramitiformis</name>
    <dbReference type="NCBI Taxonomy" id="36881"/>
    <lineage>
        <taxon>Eukaryota</taxon>
        <taxon>Viridiplantae</taxon>
        <taxon>Chlorophyta</taxon>
        <taxon>Pyramimonadophyceae</taxon>
        <taxon>Pyramimonadales</taxon>
        <taxon>Pyramimonadaceae</taxon>
        <taxon>Cymbomonas</taxon>
    </lineage>
</organism>
<dbReference type="EMBL" id="LGRX02011497">
    <property type="protein sequence ID" value="KAK3268893.1"/>
    <property type="molecule type" value="Genomic_DNA"/>
</dbReference>
<evidence type="ECO:0000313" key="3">
    <source>
        <dbReference type="Proteomes" id="UP001190700"/>
    </source>
</evidence>
<dbReference type="PANTHER" id="PTHR11161">
    <property type="entry name" value="O-ACYLTRANSFERASE"/>
    <property type="match status" value="1"/>
</dbReference>
<feature type="transmembrane region" description="Helical" evidence="1">
    <location>
        <begin position="138"/>
        <end position="160"/>
    </location>
</feature>
<name>A0AAE0L1S1_9CHLO</name>
<dbReference type="PANTHER" id="PTHR11161:SF0">
    <property type="entry name" value="O-ACYLTRANSFERASE LIKE PROTEIN"/>
    <property type="match status" value="1"/>
</dbReference>
<gene>
    <name evidence="2" type="ORF">CYMTET_22631</name>
</gene>
<dbReference type="Proteomes" id="UP001190700">
    <property type="component" value="Unassembled WGS sequence"/>
</dbReference>
<dbReference type="InterPro" id="IPR052728">
    <property type="entry name" value="O2_lipid_transport_reg"/>
</dbReference>
<proteinExistence type="predicted"/>
<feature type="transmembrane region" description="Helical" evidence="1">
    <location>
        <begin position="47"/>
        <end position="65"/>
    </location>
</feature>
<evidence type="ECO:0000256" key="1">
    <source>
        <dbReference type="SAM" id="Phobius"/>
    </source>
</evidence>
<evidence type="ECO:0000313" key="2">
    <source>
        <dbReference type="EMBL" id="KAK3268893.1"/>
    </source>
</evidence>
<sequence>MRSKHGVCRGGIFVATKEDGLYECAEFSSNLNMAYCESPWSLTARMLYGSLGVVIVVCVACMGCGCTSPSRLFWGVGVGGMSLMLAKGHGSWLNGFLGWTGWQPTGKLTYVGYLVHVGILTTYYCSTNYFIEYSDAWYASTYTAVCIWTMGIALLFWMFVEQPLANLLGLAFGSAK</sequence>
<dbReference type="AlphaFoldDB" id="A0AAE0L1S1"/>
<keyword evidence="1" id="KW-0812">Transmembrane</keyword>
<keyword evidence="1" id="KW-0472">Membrane</keyword>
<feature type="transmembrane region" description="Helical" evidence="1">
    <location>
        <begin position="110"/>
        <end position="131"/>
    </location>
</feature>
<feature type="transmembrane region" description="Helical" evidence="1">
    <location>
        <begin position="72"/>
        <end position="90"/>
    </location>
</feature>
<protein>
    <submittedName>
        <fullName evidence="2">Uncharacterized protein</fullName>
    </submittedName>
</protein>
<keyword evidence="3" id="KW-1185">Reference proteome</keyword>
<accession>A0AAE0L1S1</accession>
<comment type="caution">
    <text evidence="2">The sequence shown here is derived from an EMBL/GenBank/DDBJ whole genome shotgun (WGS) entry which is preliminary data.</text>
</comment>
<keyword evidence="1" id="KW-1133">Transmembrane helix</keyword>
<reference evidence="2 3" key="1">
    <citation type="journal article" date="2015" name="Genome Biol. Evol.">
        <title>Comparative Genomics of a Bacterivorous Green Alga Reveals Evolutionary Causalities and Consequences of Phago-Mixotrophic Mode of Nutrition.</title>
        <authorList>
            <person name="Burns J.A."/>
            <person name="Paasch A."/>
            <person name="Narechania A."/>
            <person name="Kim E."/>
        </authorList>
    </citation>
    <scope>NUCLEOTIDE SEQUENCE [LARGE SCALE GENOMIC DNA]</scope>
    <source>
        <strain evidence="2 3">PLY_AMNH</strain>
    </source>
</reference>